<comment type="caution">
    <text evidence="2">The sequence shown here is derived from an EMBL/GenBank/DDBJ whole genome shotgun (WGS) entry which is preliminary data.</text>
</comment>
<keyword evidence="1" id="KW-0175">Coiled coil</keyword>
<keyword evidence="3" id="KW-1185">Reference proteome</keyword>
<gene>
    <name evidence="2" type="ORF">KC19_VG229400</name>
</gene>
<dbReference type="AlphaFoldDB" id="A0A8T0HTH6"/>
<dbReference type="EMBL" id="CM026426">
    <property type="protein sequence ID" value="KAG0574035.1"/>
    <property type="molecule type" value="Genomic_DNA"/>
</dbReference>
<sequence>MTVFSAAKKSVYIAVDPEHKRARKKFSDVCERLVNSWSLAVKNARYRRHAWEFKKRRWAEIVAKMSNELEEAEKQYIRNNASIDTSLANLKAVADLLSHL</sequence>
<dbReference type="Proteomes" id="UP000822688">
    <property type="component" value="Chromosome V"/>
</dbReference>
<accession>A0A8T0HTH6</accession>
<name>A0A8T0HTH6_CERPU</name>
<organism evidence="2 3">
    <name type="scientific">Ceratodon purpureus</name>
    <name type="common">Fire moss</name>
    <name type="synonym">Dicranum purpureum</name>
    <dbReference type="NCBI Taxonomy" id="3225"/>
    <lineage>
        <taxon>Eukaryota</taxon>
        <taxon>Viridiplantae</taxon>
        <taxon>Streptophyta</taxon>
        <taxon>Embryophyta</taxon>
        <taxon>Bryophyta</taxon>
        <taxon>Bryophytina</taxon>
        <taxon>Bryopsida</taxon>
        <taxon>Dicranidae</taxon>
        <taxon>Pseudoditrichales</taxon>
        <taxon>Ditrichaceae</taxon>
        <taxon>Ceratodon</taxon>
    </lineage>
</organism>
<evidence type="ECO:0000313" key="2">
    <source>
        <dbReference type="EMBL" id="KAG0574035.1"/>
    </source>
</evidence>
<evidence type="ECO:0000313" key="3">
    <source>
        <dbReference type="Proteomes" id="UP000822688"/>
    </source>
</evidence>
<evidence type="ECO:0000256" key="1">
    <source>
        <dbReference type="SAM" id="Coils"/>
    </source>
</evidence>
<protein>
    <submittedName>
        <fullName evidence="2">Uncharacterized protein</fullName>
    </submittedName>
</protein>
<proteinExistence type="predicted"/>
<feature type="coiled-coil region" evidence="1">
    <location>
        <begin position="55"/>
        <end position="82"/>
    </location>
</feature>
<reference evidence="2" key="1">
    <citation type="submission" date="2020-06" db="EMBL/GenBank/DDBJ databases">
        <title>WGS assembly of Ceratodon purpureus strain R40.</title>
        <authorList>
            <person name="Carey S.B."/>
            <person name="Jenkins J."/>
            <person name="Shu S."/>
            <person name="Lovell J.T."/>
            <person name="Sreedasyam A."/>
            <person name="Maumus F."/>
            <person name="Tiley G.P."/>
            <person name="Fernandez-Pozo N."/>
            <person name="Barry K."/>
            <person name="Chen C."/>
            <person name="Wang M."/>
            <person name="Lipzen A."/>
            <person name="Daum C."/>
            <person name="Saski C.A."/>
            <person name="Payton A.C."/>
            <person name="Mcbreen J.C."/>
            <person name="Conrad R.E."/>
            <person name="Kollar L.M."/>
            <person name="Olsson S."/>
            <person name="Huttunen S."/>
            <person name="Landis J.B."/>
            <person name="Wickett N.J."/>
            <person name="Johnson M.G."/>
            <person name="Rensing S.A."/>
            <person name="Grimwood J."/>
            <person name="Schmutz J."/>
            <person name="Mcdaniel S.F."/>
        </authorList>
    </citation>
    <scope>NUCLEOTIDE SEQUENCE</scope>
    <source>
        <strain evidence="2">R40</strain>
    </source>
</reference>